<feature type="compositionally biased region" description="Low complexity" evidence="1">
    <location>
        <begin position="741"/>
        <end position="750"/>
    </location>
</feature>
<dbReference type="EMBL" id="CALSGD010001432">
    <property type="protein sequence ID" value="CAH6790697.1"/>
    <property type="molecule type" value="Genomic_DNA"/>
</dbReference>
<feature type="region of interest" description="Disordered" evidence="1">
    <location>
        <begin position="711"/>
        <end position="800"/>
    </location>
</feature>
<feature type="compositionally biased region" description="Basic and acidic residues" evidence="1">
    <location>
        <begin position="722"/>
        <end position="735"/>
    </location>
</feature>
<feature type="compositionally biased region" description="Low complexity" evidence="1">
    <location>
        <begin position="368"/>
        <end position="382"/>
    </location>
</feature>
<feature type="compositionally biased region" description="Polar residues" evidence="1">
    <location>
        <begin position="464"/>
        <end position="473"/>
    </location>
</feature>
<dbReference type="AlphaFoldDB" id="A0AAU9ZDQ8"/>
<protein>
    <submittedName>
        <fullName evidence="2">Unknown_gene_17339 protein</fullName>
    </submittedName>
</protein>
<feature type="compositionally biased region" description="Basic and acidic residues" evidence="1">
    <location>
        <begin position="297"/>
        <end position="308"/>
    </location>
</feature>
<feature type="region of interest" description="Disordered" evidence="1">
    <location>
        <begin position="275"/>
        <end position="335"/>
    </location>
</feature>
<evidence type="ECO:0000256" key="1">
    <source>
        <dbReference type="SAM" id="MobiDB-lite"/>
    </source>
</evidence>
<feature type="compositionally biased region" description="Polar residues" evidence="1">
    <location>
        <begin position="790"/>
        <end position="800"/>
    </location>
</feature>
<feature type="compositionally biased region" description="Polar residues" evidence="1">
    <location>
        <begin position="326"/>
        <end position="335"/>
    </location>
</feature>
<feature type="region of interest" description="Disordered" evidence="1">
    <location>
        <begin position="435"/>
        <end position="473"/>
    </location>
</feature>
<feature type="region of interest" description="Disordered" evidence="1">
    <location>
        <begin position="1"/>
        <end position="34"/>
    </location>
</feature>
<dbReference type="Proteomes" id="UP001152836">
    <property type="component" value="Unassembled WGS sequence"/>
</dbReference>
<feature type="region of interest" description="Disordered" evidence="1">
    <location>
        <begin position="485"/>
        <end position="533"/>
    </location>
</feature>
<feature type="region of interest" description="Disordered" evidence="1">
    <location>
        <begin position="50"/>
        <end position="76"/>
    </location>
</feature>
<reference evidence="2" key="1">
    <citation type="submission" date="2022-06" db="EMBL/GenBank/DDBJ databases">
        <authorList>
            <person name="Andreotti S."/>
            <person name="Wyler E."/>
        </authorList>
    </citation>
    <scope>NUCLEOTIDE SEQUENCE</scope>
</reference>
<sequence>MTSSPFVLELSAPTTSPLAKDHNSYPFPPGSPSTCSKGFSPVLTLEVPLGPGKEFSDQLASTTGLSPNAGKRFSNPPYSREPFSCLSITSPCLPRRIPTPPPQPPLSSSTTPQGRCSFEPFSPLLGRLYNQESAGSSPPSPCFERFSSLQGSPSPQRNLYCNWIGSPRPQHPCPPNPCFCYCSPVTSPSLIHQPPRTSPVNSPQLTRISLETGPGISTTHVPGSQGNYAIISPLLTHRPLRTALAISPPLAHPPVVATSISHRVLETGPMISHWSSGRSYNDPPLPSASTSPAGSLYHDHPKPPDSCEPKPQLDGSLGKNSCGPPLSSQAGTPCSPISPQEGSFHYSRFCSESQVSVPRSPYCVINLPPESSGSPSSSQPQSPHKPCLESFLSWETGGNSYLLLTPGSVISGPPCPTEPPLPQCPYPALYFPPPLGNQVVAPPQSPRSYNDPPHPTPVPPQAKSPKSSDSQRTPYRCRSLVITPHHTPLDHSKSHKTNISPQPPPQSFGLTSPLMEPSVTMTSNSLPKELSPEATVDPGILKTVAPTSCPQCNPLLPPRYPQSSPHGPSPVSPCNTHMYSVVPPTSHSSPQCHNPPVATCGTYTAPRGPPPPNSKPVVPPCSTHIYSFIPLRTPFNPRCLSTVPRARLCPNTIPCGLHTYAVSSPGPLKDPPQIPYSCSLPSSKSSICSTTASCSSTIIVSKCYSNEIQSIPDKSQNQNKSSLRDSSKSPQDRSFHRSRSWSRSSSASQSNTQDHTECVHVSISRKQSKSPRGMKSKSQSKSPHHRKSHGQSNSPSNKKK</sequence>
<feature type="compositionally biased region" description="Polar residues" evidence="1">
    <location>
        <begin position="711"/>
        <end position="721"/>
    </location>
</feature>
<keyword evidence="3" id="KW-1185">Reference proteome</keyword>
<feature type="region of interest" description="Disordered" evidence="1">
    <location>
        <begin position="368"/>
        <end position="389"/>
    </location>
</feature>
<proteinExistence type="predicted"/>
<evidence type="ECO:0000313" key="2">
    <source>
        <dbReference type="EMBL" id="CAH6790697.1"/>
    </source>
</evidence>
<name>A0AAU9ZDQ8_PHORO</name>
<comment type="caution">
    <text evidence="2">The sequence shown here is derived from an EMBL/GenBank/DDBJ whole genome shotgun (WGS) entry which is preliminary data.</text>
</comment>
<feature type="compositionally biased region" description="Basic residues" evidence="1">
    <location>
        <begin position="766"/>
        <end position="775"/>
    </location>
</feature>
<organism evidence="2 3">
    <name type="scientific">Phodopus roborovskii</name>
    <name type="common">Roborovski's desert hamster</name>
    <name type="synonym">Cricetulus roborovskii</name>
    <dbReference type="NCBI Taxonomy" id="109678"/>
    <lineage>
        <taxon>Eukaryota</taxon>
        <taxon>Metazoa</taxon>
        <taxon>Chordata</taxon>
        <taxon>Craniata</taxon>
        <taxon>Vertebrata</taxon>
        <taxon>Euteleostomi</taxon>
        <taxon>Mammalia</taxon>
        <taxon>Eutheria</taxon>
        <taxon>Euarchontoglires</taxon>
        <taxon>Glires</taxon>
        <taxon>Rodentia</taxon>
        <taxon>Myomorpha</taxon>
        <taxon>Muroidea</taxon>
        <taxon>Cricetidae</taxon>
        <taxon>Cricetinae</taxon>
        <taxon>Phodopus</taxon>
    </lineage>
</organism>
<evidence type="ECO:0000313" key="3">
    <source>
        <dbReference type="Proteomes" id="UP001152836"/>
    </source>
</evidence>
<gene>
    <name evidence="2" type="primary">unknown_gene_17339</name>
    <name evidence="2" type="ORF">PHOROB_LOCUS7969</name>
</gene>
<feature type="compositionally biased region" description="Pro residues" evidence="1">
    <location>
        <begin position="452"/>
        <end position="462"/>
    </location>
</feature>
<accession>A0AAU9ZDQ8</accession>